<name>A0A6P4JAQ3_DROKI</name>
<dbReference type="RefSeq" id="XP_017038602.1">
    <property type="nucleotide sequence ID" value="XM_017183113.3"/>
</dbReference>
<dbReference type="Pfam" id="PF00176">
    <property type="entry name" value="SNF2-rel_dom"/>
    <property type="match status" value="1"/>
</dbReference>
<dbReference type="GO" id="GO:0016787">
    <property type="term" value="F:hydrolase activity"/>
    <property type="evidence" value="ECO:0007669"/>
    <property type="project" value="UniProtKB-KW"/>
</dbReference>
<evidence type="ECO:0000256" key="4">
    <source>
        <dbReference type="PROSITE-ProRule" id="PRU00800"/>
    </source>
</evidence>
<dbReference type="InterPro" id="IPR000330">
    <property type="entry name" value="SNF2_N"/>
</dbReference>
<organism evidence="9 10">
    <name type="scientific">Drosophila kikkawai</name>
    <name type="common">Fruit fly</name>
    <dbReference type="NCBI Taxonomy" id="30033"/>
    <lineage>
        <taxon>Eukaryota</taxon>
        <taxon>Metazoa</taxon>
        <taxon>Ecdysozoa</taxon>
        <taxon>Arthropoda</taxon>
        <taxon>Hexapoda</taxon>
        <taxon>Insecta</taxon>
        <taxon>Pterygota</taxon>
        <taxon>Neoptera</taxon>
        <taxon>Endopterygota</taxon>
        <taxon>Diptera</taxon>
        <taxon>Brachycera</taxon>
        <taxon>Muscomorpha</taxon>
        <taxon>Ephydroidea</taxon>
        <taxon>Drosophilidae</taxon>
        <taxon>Drosophila</taxon>
        <taxon>Sophophora</taxon>
    </lineage>
</organism>
<feature type="region of interest" description="Disordered" evidence="5">
    <location>
        <begin position="21"/>
        <end position="92"/>
    </location>
</feature>
<dbReference type="InterPro" id="IPR014001">
    <property type="entry name" value="Helicase_ATP-bd"/>
</dbReference>
<dbReference type="PANTHER" id="PTHR45766">
    <property type="entry name" value="DNA ANNEALING HELICASE AND ENDONUCLEASE ZRANB3 FAMILY MEMBER"/>
    <property type="match status" value="1"/>
</dbReference>
<dbReference type="Pfam" id="PF07443">
    <property type="entry name" value="HARP"/>
    <property type="match status" value="1"/>
</dbReference>
<feature type="region of interest" description="Disordered" evidence="5">
    <location>
        <begin position="718"/>
        <end position="742"/>
    </location>
</feature>
<comment type="subcellular location">
    <subcellularLocation>
        <location evidence="1">Nucleus</location>
    </subcellularLocation>
</comment>
<feature type="domain" description="HARP" evidence="8">
    <location>
        <begin position="145"/>
        <end position="223"/>
    </location>
</feature>
<feature type="compositionally biased region" description="Polar residues" evidence="5">
    <location>
        <begin position="44"/>
        <end position="64"/>
    </location>
</feature>
<keyword evidence="9" id="KW-1185">Reference proteome</keyword>
<evidence type="ECO:0000259" key="7">
    <source>
        <dbReference type="PROSITE" id="PS51194"/>
    </source>
</evidence>
<dbReference type="SMART" id="SM00487">
    <property type="entry name" value="DEXDc"/>
    <property type="match status" value="1"/>
</dbReference>
<dbReference type="InterPro" id="IPR038718">
    <property type="entry name" value="SNF2-like_sf"/>
</dbReference>
<dbReference type="PROSITE" id="PS51192">
    <property type="entry name" value="HELICASE_ATP_BIND_1"/>
    <property type="match status" value="1"/>
</dbReference>
<dbReference type="Proteomes" id="UP001652661">
    <property type="component" value="Chromosome 2L"/>
</dbReference>
<dbReference type="SMART" id="SM00490">
    <property type="entry name" value="HELICc"/>
    <property type="match status" value="1"/>
</dbReference>
<accession>A0A6P4JAQ3</accession>
<evidence type="ECO:0000313" key="9">
    <source>
        <dbReference type="Proteomes" id="UP001652661"/>
    </source>
</evidence>
<dbReference type="InterPro" id="IPR010003">
    <property type="entry name" value="HARP_dom"/>
</dbReference>
<dbReference type="Gene3D" id="3.40.50.10810">
    <property type="entry name" value="Tandem AAA-ATPase domain"/>
    <property type="match status" value="1"/>
</dbReference>
<dbReference type="GO" id="GO:0043596">
    <property type="term" value="C:nuclear replication fork"/>
    <property type="evidence" value="ECO:0007669"/>
    <property type="project" value="TreeGrafter"/>
</dbReference>
<reference evidence="10" key="2">
    <citation type="submission" date="2025-08" db="UniProtKB">
        <authorList>
            <consortium name="RefSeq"/>
        </authorList>
    </citation>
    <scope>IDENTIFICATION</scope>
    <source>
        <strain evidence="10">14028-0561.14</strain>
        <tissue evidence="10">Whole fly</tissue>
    </source>
</reference>
<comment type="similarity">
    <text evidence="4">Belongs to the SNF2/RAD54 helicase family. SMARCAL1 subfamily.</text>
</comment>
<dbReference type="GO" id="GO:0006281">
    <property type="term" value="P:DNA repair"/>
    <property type="evidence" value="ECO:0007669"/>
    <property type="project" value="TreeGrafter"/>
</dbReference>
<dbReference type="CDD" id="cd18793">
    <property type="entry name" value="SF2_C_SNF"/>
    <property type="match status" value="1"/>
</dbReference>
<dbReference type="InterPro" id="IPR001650">
    <property type="entry name" value="Helicase_C-like"/>
</dbReference>
<proteinExistence type="inferred from homology"/>
<dbReference type="Gene3D" id="3.40.50.300">
    <property type="entry name" value="P-loop containing nucleotide triphosphate hydrolases"/>
    <property type="match status" value="1"/>
</dbReference>
<dbReference type="AlphaFoldDB" id="A0A6P4JAQ3"/>
<feature type="domain" description="Helicase ATP-binding" evidence="6">
    <location>
        <begin position="262"/>
        <end position="418"/>
    </location>
</feature>
<evidence type="ECO:0000256" key="5">
    <source>
        <dbReference type="SAM" id="MobiDB-lite"/>
    </source>
</evidence>
<sequence length="758" mass="84797">MSTCSASEIAEKKRIALSKLQAKKSQLQASGNGGRPAPTIPTGAAQQQVHSGSHGNPNQPQAKSPLNFYRSPPAAGQWKVSRPGPTTSDNKSSSFLNALKAIKQTSARELSRSAAHPYQRPNGGDKEVRGRPTLSLDPEKDKQRPVAPVFRNSITCNLYMISANRFAAHTSGYHEQLIAVFKNMPTKSYEPSSRLWTFDLKDYQALQLHAADLKPGVHVNGVPKKVLDLCQQPAVVSERSVLASIEPKLADKLMPFQQDGVCFAIGQKGRIMICDEMGLGKTYQALAVADYFKDDWPLLVCTTASTRDSWAKHIVELLPKVPVHYIQVLNNNQQYVGEAQVLITSYNMMERNRYKLLQRKYGFIIFDESHTLKNSKAKCTEVAKKLTDQAKRVVLLSGTPALSRPLELFTQLQLVDGKFMNFLEFTTRYCDGKQSTFGWDASGQSNLEELKVMLTLKYMLRRTKTEVLPQLADKNRETVVLDPALVWTNEETKDSLDAFSNELKTSKGRATEEILLRFYARTAEVKTRAVCAYVKTLLKEDKKFIIFAHHRVMMDAISDCLSQLKVHYIRIDGQTRSDLRADFVDTFQKKKTCKVALLSLKACNSGITLTAAEIIVFAELDWNPSTLAQAESRAHRIGQTKEVICRYLMASNTADDTIWNMLKNKQEVLSKVGIFAENLQKATHTAAPTTSHKIEEYFSPAKASAAQQDKGSIRQFLLPAPSETNNKLEEKPQESLTKSDMAAFFEDDEDEALLDLDI</sequence>
<evidence type="ECO:0000256" key="3">
    <source>
        <dbReference type="ARBA" id="ARBA00023242"/>
    </source>
</evidence>
<dbReference type="PROSITE" id="PS51194">
    <property type="entry name" value="HELICASE_CTER"/>
    <property type="match status" value="1"/>
</dbReference>
<dbReference type="InterPro" id="IPR049730">
    <property type="entry name" value="SNF2/RAD54-like_C"/>
</dbReference>
<keyword evidence="2" id="KW-0378">Hydrolase</keyword>
<feature type="region of interest" description="Disordered" evidence="5">
    <location>
        <begin position="106"/>
        <end position="144"/>
    </location>
</feature>
<dbReference type="PROSITE" id="PS51467">
    <property type="entry name" value="HARP"/>
    <property type="match status" value="1"/>
</dbReference>
<evidence type="ECO:0000313" key="10">
    <source>
        <dbReference type="RefSeq" id="XP_017038602.1"/>
    </source>
</evidence>
<evidence type="ECO:0000259" key="6">
    <source>
        <dbReference type="PROSITE" id="PS51192"/>
    </source>
</evidence>
<gene>
    <name evidence="10" type="primary">Marcal1</name>
</gene>
<keyword evidence="3" id="KW-0539">Nucleus</keyword>
<dbReference type="OrthoDB" id="2801544at2759"/>
<evidence type="ECO:0000256" key="1">
    <source>
        <dbReference type="ARBA" id="ARBA00004123"/>
    </source>
</evidence>
<reference evidence="9" key="1">
    <citation type="submission" date="2025-05" db="UniProtKB">
        <authorList>
            <consortium name="RefSeq"/>
        </authorList>
    </citation>
    <scope>NUCLEOTIDE SEQUENCE [LARGE SCALE GENOMIC DNA]</scope>
    <source>
        <strain evidence="9">14028-0561.14</strain>
    </source>
</reference>
<dbReference type="Pfam" id="PF00271">
    <property type="entry name" value="Helicase_C"/>
    <property type="match status" value="1"/>
</dbReference>
<dbReference type="FunFam" id="3.40.50.10810:FF:000066">
    <property type="entry name" value="Uncharacterized protein (Fragment)"/>
    <property type="match status" value="1"/>
</dbReference>
<dbReference type="PANTHER" id="PTHR45766:SF6">
    <property type="entry name" value="SWI_SNF-RELATED MATRIX-ASSOCIATED ACTIN-DEPENDENT REGULATOR OF CHROMATIN SUBFAMILY A-LIKE PROTEIN 1"/>
    <property type="match status" value="1"/>
</dbReference>
<dbReference type="InterPro" id="IPR027417">
    <property type="entry name" value="P-loop_NTPase"/>
</dbReference>
<evidence type="ECO:0000259" key="8">
    <source>
        <dbReference type="PROSITE" id="PS51467"/>
    </source>
</evidence>
<dbReference type="GO" id="GO:0005524">
    <property type="term" value="F:ATP binding"/>
    <property type="evidence" value="ECO:0007669"/>
    <property type="project" value="InterPro"/>
</dbReference>
<dbReference type="GO" id="GO:0031297">
    <property type="term" value="P:replication fork processing"/>
    <property type="evidence" value="ECO:0007669"/>
    <property type="project" value="TreeGrafter"/>
</dbReference>
<protein>
    <submittedName>
        <fullName evidence="10">SWI/SNF-related matrix-associated actin-dependent regulator of chromatin subfamily A-like protein 1 isoform X1</fullName>
    </submittedName>
</protein>
<dbReference type="CDD" id="cd18010">
    <property type="entry name" value="DEXHc_HARP_SMARCAL1"/>
    <property type="match status" value="1"/>
</dbReference>
<evidence type="ECO:0000256" key="2">
    <source>
        <dbReference type="ARBA" id="ARBA00022801"/>
    </source>
</evidence>
<dbReference type="SUPFAM" id="SSF52540">
    <property type="entry name" value="P-loop containing nucleoside triphosphate hydrolases"/>
    <property type="match status" value="2"/>
</dbReference>
<feature type="domain" description="Helicase C-terminal" evidence="7">
    <location>
        <begin position="529"/>
        <end position="687"/>
    </location>
</feature>